<gene>
    <name evidence="4 5" type="primary">LOC106072639</name>
</gene>
<dbReference type="SMART" id="SM00367">
    <property type="entry name" value="LRR_CC"/>
    <property type="match status" value="4"/>
</dbReference>
<dbReference type="GeneID" id="106072639"/>
<reference evidence="4 5" key="1">
    <citation type="submission" date="2025-04" db="UniProtKB">
        <authorList>
            <consortium name="RefSeq"/>
        </authorList>
    </citation>
    <scope>IDENTIFICATION</scope>
</reference>
<dbReference type="InterPro" id="IPR053772">
    <property type="entry name" value="At1g61320/At1g61330-like"/>
</dbReference>
<keyword evidence="3" id="KW-1185">Reference proteome</keyword>
<feature type="domain" description="F-box" evidence="2">
    <location>
        <begin position="25"/>
        <end position="74"/>
    </location>
</feature>
<dbReference type="PROSITE" id="PS50181">
    <property type="entry name" value="FBOX"/>
    <property type="match status" value="1"/>
</dbReference>
<dbReference type="Gene3D" id="3.80.10.10">
    <property type="entry name" value="Ribonuclease Inhibitor"/>
    <property type="match status" value="1"/>
</dbReference>
<dbReference type="InterPro" id="IPR036047">
    <property type="entry name" value="F-box-like_dom_sf"/>
</dbReference>
<proteinExistence type="predicted"/>
<dbReference type="PANTHER" id="PTHR34145">
    <property type="entry name" value="OS02G0105600 PROTEIN"/>
    <property type="match status" value="1"/>
</dbReference>
<dbReference type="InterPro" id="IPR006553">
    <property type="entry name" value="Leu-rich_rpt_Cys-con_subtyp"/>
</dbReference>
<dbReference type="InterPro" id="IPR032675">
    <property type="entry name" value="LRR_dom_sf"/>
</dbReference>
<dbReference type="Pfam" id="PF12937">
    <property type="entry name" value="F-box-like"/>
    <property type="match status" value="1"/>
</dbReference>
<dbReference type="InterPro" id="IPR001810">
    <property type="entry name" value="F-box_dom"/>
</dbReference>
<evidence type="ECO:0000313" key="3">
    <source>
        <dbReference type="Proteomes" id="UP001165740"/>
    </source>
</evidence>
<evidence type="ECO:0000313" key="5">
    <source>
        <dbReference type="RefSeq" id="XP_055880441.1"/>
    </source>
</evidence>
<evidence type="ECO:0000259" key="2">
    <source>
        <dbReference type="PROSITE" id="PS50181"/>
    </source>
</evidence>
<keyword evidence="1" id="KW-0833">Ubl conjugation pathway</keyword>
<dbReference type="Gene3D" id="1.20.1280.50">
    <property type="match status" value="1"/>
</dbReference>
<dbReference type="RefSeq" id="XP_055880441.1">
    <property type="nucleotide sequence ID" value="XM_056024466.1"/>
</dbReference>
<dbReference type="SMART" id="SM00256">
    <property type="entry name" value="FBOX"/>
    <property type="match status" value="1"/>
</dbReference>
<evidence type="ECO:0000313" key="4">
    <source>
        <dbReference type="RefSeq" id="XP_055880440.1"/>
    </source>
</evidence>
<dbReference type="Proteomes" id="UP001165740">
    <property type="component" value="Chromosome 3"/>
</dbReference>
<dbReference type="SUPFAM" id="SSF81383">
    <property type="entry name" value="F-box domain"/>
    <property type="match status" value="1"/>
</dbReference>
<dbReference type="OMA" id="MTIQCVS"/>
<dbReference type="PANTHER" id="PTHR34145:SF69">
    <property type="entry name" value="FBD DOMAIN-CONTAINING PROTEIN"/>
    <property type="match status" value="1"/>
</dbReference>
<accession>A0A9W2ZZS3</accession>
<dbReference type="SUPFAM" id="SSF52047">
    <property type="entry name" value="RNI-like"/>
    <property type="match status" value="1"/>
</dbReference>
<protein>
    <submittedName>
        <fullName evidence="4 5">Uncharacterized protein LOC106072639</fullName>
    </submittedName>
</protein>
<dbReference type="RefSeq" id="XP_055880440.1">
    <property type="nucleotide sequence ID" value="XM_056024465.1"/>
</dbReference>
<dbReference type="AlphaFoldDB" id="A0A9W2ZZS3"/>
<evidence type="ECO:0000256" key="1">
    <source>
        <dbReference type="ARBA" id="ARBA00022786"/>
    </source>
</evidence>
<name>A0A9W2ZZS3_BIOGL</name>
<dbReference type="OrthoDB" id="10257471at2759"/>
<sequence>MLIQSSKQCSSTSKYQVKSKCPLYALHINDLPDEVLVRIFSFLRPVEDDLPALAMVCRKWRRILQTTSQLWRDLHINPSVYQYYHFSMVCCIFRVYGFHVHRLTWYKNSPVYESMFALIPRLYNLRYLRLPILWTRVVVESLQTLSQLEHIQINGGFSLTDEDLELIAESFPKLKDVSLNACWRVTAAGVDDFLSSLEHLETFKLKINSGLPLHDVRSEQAMREGGHIAHTVSETLHSHCLSVLCLHFVPIEMDELWTVVKRLTSLKKLSISNCEHLHGIRLVSESLQKFYLFNLWNVLFVSVDAPDLRHITVDTGMESVEHLELFAPKLRRACINGSNVLRSINIKSEKLCFLELSNCEVLDMRNLREQLKRNSSLMCFRLGCVSQDSLLLDEDIIPNLQEFCMLGDFACEAVHLRSPSLRLFHTDADNDIITLNHIYVTANHMCKVALIGIPALKTITIQCVSVDAIELNLCSDDQLQLDSCIIQALSSIGFLRLFDCKVNLLSLSTPLARTVVLYRCHVSDYALQMALHGCPNISHLNLEKCRTITKVSLEAQPLKFLNMFGCRDIHRLQLDCPQLLAINLGQCPNVRLYLAGVEQDINAVCNSSIQVVKPCENIRWTHDYPPQLYVCG</sequence>
<organism evidence="3 4">
    <name type="scientific">Biomphalaria glabrata</name>
    <name type="common">Bloodfluke planorb</name>
    <name type="synonym">Freshwater snail</name>
    <dbReference type="NCBI Taxonomy" id="6526"/>
    <lineage>
        <taxon>Eukaryota</taxon>
        <taxon>Metazoa</taxon>
        <taxon>Spiralia</taxon>
        <taxon>Lophotrochozoa</taxon>
        <taxon>Mollusca</taxon>
        <taxon>Gastropoda</taxon>
        <taxon>Heterobranchia</taxon>
        <taxon>Euthyneura</taxon>
        <taxon>Panpulmonata</taxon>
        <taxon>Hygrophila</taxon>
        <taxon>Lymnaeoidea</taxon>
        <taxon>Planorbidae</taxon>
        <taxon>Biomphalaria</taxon>
    </lineage>
</organism>